<evidence type="ECO:0008006" key="3">
    <source>
        <dbReference type="Google" id="ProtNLM"/>
    </source>
</evidence>
<sequence length="87" mass="10190">MRPEEKVHQPWLDRQWSKAERALDALNEAPPRLAGKLHAGHLAVAAALGYLNLRFEGKWERGRPKLKRWLKRFEEVHPELAKLLPHE</sequence>
<protein>
    <recommendedName>
        <fullName evidence="3">Glutathione S-transferase</fullName>
    </recommendedName>
</protein>
<dbReference type="InterPro" id="IPR036282">
    <property type="entry name" value="Glutathione-S-Trfase_C_sf"/>
</dbReference>
<name>A0A364JVC2_9HYPH</name>
<proteinExistence type="predicted"/>
<keyword evidence="2" id="KW-1185">Reference proteome</keyword>
<reference evidence="1 2" key="1">
    <citation type="submission" date="2018-06" db="EMBL/GenBank/DDBJ databases">
        <title>Genomic Encyclopedia of Type Strains, Phase IV (KMG-IV): sequencing the most valuable type-strain genomes for metagenomic binning, comparative biology and taxonomic classification.</title>
        <authorList>
            <person name="Goeker M."/>
        </authorList>
    </citation>
    <scope>NUCLEOTIDE SEQUENCE [LARGE SCALE GENOMIC DNA]</scope>
    <source>
        <strain evidence="1 2">DSM 26720</strain>
    </source>
</reference>
<gene>
    <name evidence="1" type="ORF">C7374_10556</name>
</gene>
<dbReference type="Gene3D" id="1.20.1050.10">
    <property type="match status" value="1"/>
</dbReference>
<organism evidence="1 2">
    <name type="scientific">Falsochrobactrum ovis</name>
    <dbReference type="NCBI Taxonomy" id="1293442"/>
    <lineage>
        <taxon>Bacteria</taxon>
        <taxon>Pseudomonadati</taxon>
        <taxon>Pseudomonadota</taxon>
        <taxon>Alphaproteobacteria</taxon>
        <taxon>Hyphomicrobiales</taxon>
        <taxon>Brucellaceae</taxon>
        <taxon>Falsochrobactrum</taxon>
    </lineage>
</organism>
<evidence type="ECO:0000313" key="2">
    <source>
        <dbReference type="Proteomes" id="UP000249453"/>
    </source>
</evidence>
<dbReference type="Pfam" id="PF13410">
    <property type="entry name" value="GST_C_2"/>
    <property type="match status" value="1"/>
</dbReference>
<accession>A0A364JVC2</accession>
<dbReference type="AlphaFoldDB" id="A0A364JVC2"/>
<evidence type="ECO:0000313" key="1">
    <source>
        <dbReference type="EMBL" id="RAK29008.1"/>
    </source>
</evidence>
<dbReference type="CDD" id="cd03205">
    <property type="entry name" value="GST_C_6"/>
    <property type="match status" value="1"/>
</dbReference>
<dbReference type="Proteomes" id="UP000249453">
    <property type="component" value="Unassembled WGS sequence"/>
</dbReference>
<dbReference type="SUPFAM" id="SSF47616">
    <property type="entry name" value="GST C-terminal domain-like"/>
    <property type="match status" value="1"/>
</dbReference>
<comment type="caution">
    <text evidence="1">The sequence shown here is derived from an EMBL/GenBank/DDBJ whole genome shotgun (WGS) entry which is preliminary data.</text>
</comment>
<dbReference type="EMBL" id="QLMK01000005">
    <property type="protein sequence ID" value="RAK29008.1"/>
    <property type="molecule type" value="Genomic_DNA"/>
</dbReference>